<dbReference type="Gene3D" id="3.40.710.10">
    <property type="entry name" value="DD-peptidase/beta-lactamase superfamily"/>
    <property type="match status" value="2"/>
</dbReference>
<evidence type="ECO:0000256" key="4">
    <source>
        <dbReference type="SAM" id="Phobius"/>
    </source>
</evidence>
<feature type="compositionally biased region" description="Polar residues" evidence="3">
    <location>
        <begin position="386"/>
        <end position="404"/>
    </location>
</feature>
<keyword evidence="4" id="KW-0812">Transmembrane</keyword>
<dbReference type="InterPro" id="IPR000667">
    <property type="entry name" value="Peptidase_S13"/>
</dbReference>
<evidence type="ECO:0000256" key="3">
    <source>
        <dbReference type="SAM" id="MobiDB-lite"/>
    </source>
</evidence>
<feature type="transmembrane region" description="Helical" evidence="4">
    <location>
        <begin position="708"/>
        <end position="731"/>
    </location>
</feature>
<protein>
    <recommendedName>
        <fullName evidence="7">D-alanyl-D-alanine carboxypeptidase / D-alanyl-D-alanine-endopeptidase (Penicillin-binding protein 4)</fullName>
    </recommendedName>
</protein>
<evidence type="ECO:0000313" key="5">
    <source>
        <dbReference type="EMBL" id="GAA0510493.1"/>
    </source>
</evidence>
<comment type="caution">
    <text evidence="5">The sequence shown here is derived from an EMBL/GenBank/DDBJ whole genome shotgun (WGS) entry which is preliminary data.</text>
</comment>
<comment type="similarity">
    <text evidence="1">Belongs to the peptidase S13 family.</text>
</comment>
<name>A0ABN1C2G0_9PSEU</name>
<organism evidence="5 6">
    <name type="scientific">Saccharopolyspora thermophila</name>
    <dbReference type="NCBI Taxonomy" id="89367"/>
    <lineage>
        <taxon>Bacteria</taxon>
        <taxon>Bacillati</taxon>
        <taxon>Actinomycetota</taxon>
        <taxon>Actinomycetes</taxon>
        <taxon>Pseudonocardiales</taxon>
        <taxon>Pseudonocardiaceae</taxon>
        <taxon>Saccharopolyspora</taxon>
    </lineage>
</organism>
<dbReference type="Proteomes" id="UP001500220">
    <property type="component" value="Unassembled WGS sequence"/>
</dbReference>
<feature type="compositionally biased region" description="Low complexity" evidence="3">
    <location>
        <begin position="201"/>
        <end position="218"/>
    </location>
</feature>
<reference evidence="5 6" key="1">
    <citation type="journal article" date="2019" name="Int. J. Syst. Evol. Microbiol.">
        <title>The Global Catalogue of Microorganisms (GCM) 10K type strain sequencing project: providing services to taxonomists for standard genome sequencing and annotation.</title>
        <authorList>
            <consortium name="The Broad Institute Genomics Platform"/>
            <consortium name="The Broad Institute Genome Sequencing Center for Infectious Disease"/>
            <person name="Wu L."/>
            <person name="Ma J."/>
        </authorList>
    </citation>
    <scope>NUCLEOTIDE SEQUENCE [LARGE SCALE GENOMIC DNA]</scope>
    <source>
        <strain evidence="5 6">JCM 10664</strain>
    </source>
</reference>
<feature type="compositionally biased region" description="Polar residues" evidence="3">
    <location>
        <begin position="457"/>
        <end position="468"/>
    </location>
</feature>
<feature type="compositionally biased region" description="Polar residues" evidence="3">
    <location>
        <begin position="109"/>
        <end position="120"/>
    </location>
</feature>
<keyword evidence="4" id="KW-1133">Transmembrane helix</keyword>
<keyword evidence="6" id="KW-1185">Reference proteome</keyword>
<feature type="compositionally biased region" description="Basic and acidic residues" evidence="3">
    <location>
        <begin position="482"/>
        <end position="494"/>
    </location>
</feature>
<dbReference type="EMBL" id="BAAAHC010000005">
    <property type="protein sequence ID" value="GAA0510493.1"/>
    <property type="molecule type" value="Genomic_DNA"/>
</dbReference>
<feature type="compositionally biased region" description="Low complexity" evidence="3">
    <location>
        <begin position="338"/>
        <end position="347"/>
    </location>
</feature>
<dbReference type="SUPFAM" id="SSF56601">
    <property type="entry name" value="beta-lactamase/transpeptidase-like"/>
    <property type="match status" value="1"/>
</dbReference>
<proteinExistence type="inferred from homology"/>
<dbReference type="NCBIfam" id="TIGR00666">
    <property type="entry name" value="PBP4"/>
    <property type="match status" value="1"/>
</dbReference>
<gene>
    <name evidence="5" type="ORF">GCM10009545_10650</name>
</gene>
<feature type="region of interest" description="Disordered" evidence="3">
    <location>
        <begin position="664"/>
        <end position="702"/>
    </location>
</feature>
<evidence type="ECO:0000313" key="6">
    <source>
        <dbReference type="Proteomes" id="UP001500220"/>
    </source>
</evidence>
<feature type="compositionally biased region" description="Low complexity" evidence="3">
    <location>
        <begin position="85"/>
        <end position="99"/>
    </location>
</feature>
<sequence length="1159" mass="116727">MPEPQECGGEVAGTDVRPTGPAASSPHGSPPDRPEKDQAPETSETTPPEAAPNQPESATAASAEKPEQTGEADQSAADETNTTGIAAQPRAAAANQRIAGSLDDGTGSDAPSTTAAQSSTEDAAESAPEGAGSAAAQQGDGQPESDEGAAAEETARPGTAAEPADQRAEAARPSGPDDPTQQQAESAPPAEPEAESARDTAGQAAEAAQPEQAGPEQPGDSRPGAAKAEDVPESAEDAADQQAAEAEPTGDAGQPDASEAAQEAAGRQVAETASPEASKAGTTAAEQQVADEARGAEPAAGEQESDSRAGEAESGQQGCEPSKQVAETTPIEASAVGASPASRQAAEAESERPPADQQADDTAPSASEGEPERPGQQDPGAPAPRSEQTPTGEQAATGVQTQPSAAGRTESAPAGAPDAESEQDAKQQVTETASVDGDAEPAAADDSANKPVAGSVDAQTSADDQTASDPGREAGADGAAGTDDHPTDEPERVAESGPATQVIPRVTGDDGPSAAEQTQLLTPIAVDPEPQRADQPQQMPGVEATQQFTAVRAPSDATQQISRAPAETESERTTRIDLSALRAAPESAPEQTQQFARPNFDVPPQRPATAADFAGLTAPAPPTNVGGMVPPQARPAAPEDFAGLAAPRAERPVAAPEDFAGLTASRAQPQRVGPTVPPQGFDGPSGVRAQPQRVSSEASGAEPRRRRALIAVAVVVVVLLGLGVGFGPMLVEALRQMQIASPPAPVRLTPSIKPLDQNAPMPTESGLRAALAGPLADPGLGTLAGSVIDAQTGRVLWQQNPGLALTPASTGKLLTVSAALLVLGPQARLTTKVVRGSQPGSVVLIGGGDFTLSSLPVGSESVYPGAAHLDELVAQVRAATGGNVTSVQFDISRYTGPKLAPGWLPQDVPAGMMSPVESLMLDGGRANPTVDYSPRTSTPALDAAQEFARRLGGSIPVSEGTAPPGAQVLGQVQSPTVQEMSDMLLLHSDNMLAEALAREVAIATGNEPSFAGGVKAVRDVLTQHGFNLAGTTMADASGLSLNDRTTPSLLAALLAAATAPASPEGTLAPRSARLRGLLPGLPIAGGTGSLDDRYLDSAGRGWVRAKTGTLDGANSLAGTVVTEDGRLLVFALMSNGTSPVVARPALDKIVDTLRGCGCR</sequence>
<keyword evidence="2" id="KW-0378">Hydrolase</keyword>
<dbReference type="PANTHER" id="PTHR30023:SF0">
    <property type="entry name" value="PENICILLIN-SENSITIVE CARBOXYPEPTIDASE A"/>
    <property type="match status" value="1"/>
</dbReference>
<evidence type="ECO:0008006" key="7">
    <source>
        <dbReference type="Google" id="ProtNLM"/>
    </source>
</evidence>
<feature type="compositionally biased region" description="Low complexity" evidence="3">
    <location>
        <begin position="18"/>
        <end position="27"/>
    </location>
</feature>
<feature type="region of interest" description="Disordered" evidence="3">
    <location>
        <begin position="1"/>
        <end position="539"/>
    </location>
</feature>
<keyword evidence="4" id="KW-0472">Membrane</keyword>
<dbReference type="RefSeq" id="WP_346072337.1">
    <property type="nucleotide sequence ID" value="NZ_BAAAHC010000005.1"/>
</dbReference>
<evidence type="ECO:0000256" key="1">
    <source>
        <dbReference type="ARBA" id="ARBA00006096"/>
    </source>
</evidence>
<dbReference type="InterPro" id="IPR012338">
    <property type="entry name" value="Beta-lactam/transpept-like"/>
</dbReference>
<dbReference type="Pfam" id="PF02113">
    <property type="entry name" value="Peptidase_S13"/>
    <property type="match status" value="2"/>
</dbReference>
<dbReference type="PANTHER" id="PTHR30023">
    <property type="entry name" value="D-ALANYL-D-ALANINE CARBOXYPEPTIDASE"/>
    <property type="match status" value="1"/>
</dbReference>
<dbReference type="PRINTS" id="PR00922">
    <property type="entry name" value="DADACBPTASE3"/>
</dbReference>
<feature type="compositionally biased region" description="Basic and acidic residues" evidence="3">
    <location>
        <begin position="30"/>
        <end position="39"/>
    </location>
</feature>
<feature type="region of interest" description="Disordered" evidence="3">
    <location>
        <begin position="551"/>
        <end position="608"/>
    </location>
</feature>
<feature type="compositionally biased region" description="Low complexity" evidence="3">
    <location>
        <begin position="125"/>
        <end position="142"/>
    </location>
</feature>
<accession>A0ABN1C2G0</accession>
<evidence type="ECO:0000256" key="2">
    <source>
        <dbReference type="ARBA" id="ARBA00022801"/>
    </source>
</evidence>